<evidence type="ECO:0000256" key="11">
    <source>
        <dbReference type="SAM" id="MobiDB-lite"/>
    </source>
</evidence>
<accession>A0A8S4PAJ7</accession>
<feature type="region of interest" description="Disordered" evidence="11">
    <location>
        <begin position="185"/>
        <end position="225"/>
    </location>
</feature>
<comment type="subcellular location">
    <subcellularLocation>
        <location evidence="1">Nucleus</location>
    </subcellularLocation>
</comment>
<evidence type="ECO:0000256" key="8">
    <source>
        <dbReference type="ARBA" id="ARBA00023242"/>
    </source>
</evidence>
<gene>
    <name evidence="13" type="ORF">OFUS_LOCUS15505</name>
</gene>
<dbReference type="GO" id="GO:0008270">
    <property type="term" value="F:zinc ion binding"/>
    <property type="evidence" value="ECO:0007669"/>
    <property type="project" value="UniProtKB-KW"/>
</dbReference>
<keyword evidence="14" id="KW-1185">Reference proteome</keyword>
<dbReference type="SUPFAM" id="SSF57850">
    <property type="entry name" value="RING/U-box"/>
    <property type="match status" value="1"/>
</dbReference>
<evidence type="ECO:0000256" key="3">
    <source>
        <dbReference type="ARBA" id="ARBA00022737"/>
    </source>
</evidence>
<evidence type="ECO:0000256" key="5">
    <source>
        <dbReference type="ARBA" id="ARBA00022771"/>
    </source>
</evidence>
<organism evidence="13 14">
    <name type="scientific">Owenia fusiformis</name>
    <name type="common">Polychaete worm</name>
    <dbReference type="NCBI Taxonomy" id="6347"/>
    <lineage>
        <taxon>Eukaryota</taxon>
        <taxon>Metazoa</taxon>
        <taxon>Spiralia</taxon>
        <taxon>Lophotrochozoa</taxon>
        <taxon>Annelida</taxon>
        <taxon>Polychaeta</taxon>
        <taxon>Sedentaria</taxon>
        <taxon>Canalipalpata</taxon>
        <taxon>Sabellida</taxon>
        <taxon>Oweniida</taxon>
        <taxon>Oweniidae</taxon>
        <taxon>Owenia</taxon>
    </lineage>
</organism>
<dbReference type="AlphaFoldDB" id="A0A8S4PAJ7"/>
<evidence type="ECO:0000313" key="13">
    <source>
        <dbReference type="EMBL" id="CAH1790275.1"/>
    </source>
</evidence>
<dbReference type="InterPro" id="IPR031099">
    <property type="entry name" value="BRCA1-associated"/>
</dbReference>
<dbReference type="PANTHER" id="PTHR13763:SF0">
    <property type="entry name" value="BREAST CANCER TYPE 1 SUSCEPTIBILITY PROTEIN"/>
    <property type="match status" value="1"/>
</dbReference>
<comment type="caution">
    <text evidence="13">The sequence shown here is derived from an EMBL/GenBank/DDBJ whole genome shotgun (WGS) entry which is preliminary data.</text>
</comment>
<name>A0A8S4PAJ7_OWEFU</name>
<protein>
    <recommendedName>
        <fullName evidence="12">RING-type domain-containing protein</fullName>
    </recommendedName>
</protein>
<dbReference type="Proteomes" id="UP000749559">
    <property type="component" value="Unassembled WGS sequence"/>
</dbReference>
<dbReference type="Pfam" id="PF00097">
    <property type="entry name" value="zf-C3HC4"/>
    <property type="match status" value="1"/>
</dbReference>
<dbReference type="GO" id="GO:0031436">
    <property type="term" value="C:BRCA1-BARD1 complex"/>
    <property type="evidence" value="ECO:0007669"/>
    <property type="project" value="TreeGrafter"/>
</dbReference>
<dbReference type="PROSITE" id="PS00518">
    <property type="entry name" value="ZF_RING_1"/>
    <property type="match status" value="1"/>
</dbReference>
<dbReference type="InterPro" id="IPR013083">
    <property type="entry name" value="Znf_RING/FYVE/PHD"/>
</dbReference>
<feature type="domain" description="RING-type" evidence="12">
    <location>
        <begin position="20"/>
        <end position="60"/>
    </location>
</feature>
<keyword evidence="3" id="KW-0677">Repeat</keyword>
<dbReference type="EMBL" id="CAIIXF020000007">
    <property type="protein sequence ID" value="CAH1790275.1"/>
    <property type="molecule type" value="Genomic_DNA"/>
</dbReference>
<dbReference type="InterPro" id="IPR001841">
    <property type="entry name" value="Znf_RING"/>
</dbReference>
<evidence type="ECO:0000256" key="4">
    <source>
        <dbReference type="ARBA" id="ARBA00022763"/>
    </source>
</evidence>
<keyword evidence="2" id="KW-0479">Metal-binding</keyword>
<evidence type="ECO:0000256" key="6">
    <source>
        <dbReference type="ARBA" id="ARBA00022833"/>
    </source>
</evidence>
<keyword evidence="9" id="KW-0131">Cell cycle</keyword>
<dbReference type="PROSITE" id="PS50089">
    <property type="entry name" value="ZF_RING_2"/>
    <property type="match status" value="1"/>
</dbReference>
<keyword evidence="6" id="KW-0862">Zinc</keyword>
<proteinExistence type="predicted"/>
<dbReference type="Gene3D" id="3.30.40.10">
    <property type="entry name" value="Zinc/RING finger domain, C3HC4 (zinc finger)"/>
    <property type="match status" value="1"/>
</dbReference>
<dbReference type="GO" id="GO:0004842">
    <property type="term" value="F:ubiquitin-protein transferase activity"/>
    <property type="evidence" value="ECO:0007669"/>
    <property type="project" value="TreeGrafter"/>
</dbReference>
<dbReference type="GO" id="GO:0000724">
    <property type="term" value="P:double-strand break repair via homologous recombination"/>
    <property type="evidence" value="ECO:0007669"/>
    <property type="project" value="TreeGrafter"/>
</dbReference>
<sequence length="225" mass="25253">MADYRKIQHTLGLMQKNLECSICLELMRSPVSTKCDHQFCKHCISEYLQHKTRVKCPLCQKFITKRSLSERKQLTDIVDGVRAVLEAFNQDSGAPYTPPRGPVTLSQISCTPENIRSPLERKNHSRKRLAPITEEVKSTDAPVSIVVKNKKNIRMSTKKRAKLESGNQIYIEDCDASDTISHASSNTNISSCISGPGNTRQRKKKTIIPKMQPSTSKSGSLNHND</sequence>
<keyword evidence="7" id="KW-0234">DNA repair</keyword>
<dbReference type="SMART" id="SM00184">
    <property type="entry name" value="RING"/>
    <property type="match status" value="1"/>
</dbReference>
<reference evidence="13" key="1">
    <citation type="submission" date="2022-03" db="EMBL/GenBank/DDBJ databases">
        <authorList>
            <person name="Martin C."/>
        </authorList>
    </citation>
    <scope>NUCLEOTIDE SEQUENCE</scope>
</reference>
<evidence type="ECO:0000313" key="14">
    <source>
        <dbReference type="Proteomes" id="UP000749559"/>
    </source>
</evidence>
<feature type="compositionally biased region" description="Polar residues" evidence="11">
    <location>
        <begin position="185"/>
        <end position="199"/>
    </location>
</feature>
<dbReference type="GO" id="GO:0070531">
    <property type="term" value="C:BRCA1-A complex"/>
    <property type="evidence" value="ECO:0007669"/>
    <property type="project" value="TreeGrafter"/>
</dbReference>
<keyword evidence="8" id="KW-0539">Nucleus</keyword>
<dbReference type="OrthoDB" id="6105938at2759"/>
<dbReference type="InterPro" id="IPR017907">
    <property type="entry name" value="Znf_RING_CS"/>
</dbReference>
<evidence type="ECO:0000256" key="10">
    <source>
        <dbReference type="PROSITE-ProRule" id="PRU00175"/>
    </source>
</evidence>
<evidence type="ECO:0000259" key="12">
    <source>
        <dbReference type="PROSITE" id="PS50089"/>
    </source>
</evidence>
<evidence type="ECO:0000256" key="7">
    <source>
        <dbReference type="ARBA" id="ARBA00023204"/>
    </source>
</evidence>
<evidence type="ECO:0000256" key="1">
    <source>
        <dbReference type="ARBA" id="ARBA00004123"/>
    </source>
</evidence>
<feature type="compositionally biased region" description="Polar residues" evidence="11">
    <location>
        <begin position="212"/>
        <end position="225"/>
    </location>
</feature>
<dbReference type="PANTHER" id="PTHR13763">
    <property type="entry name" value="BREAST CANCER TYPE 1 SUSCEPTIBILITY PROTEIN BRCA1"/>
    <property type="match status" value="1"/>
</dbReference>
<evidence type="ECO:0000256" key="2">
    <source>
        <dbReference type="ARBA" id="ARBA00022723"/>
    </source>
</evidence>
<evidence type="ECO:0000256" key="9">
    <source>
        <dbReference type="ARBA" id="ARBA00023306"/>
    </source>
</evidence>
<dbReference type="GO" id="GO:0045944">
    <property type="term" value="P:positive regulation of transcription by RNA polymerase II"/>
    <property type="evidence" value="ECO:0007669"/>
    <property type="project" value="TreeGrafter"/>
</dbReference>
<keyword evidence="5 10" id="KW-0863">Zinc-finger</keyword>
<keyword evidence="4" id="KW-0227">DNA damage</keyword>
<dbReference type="InterPro" id="IPR018957">
    <property type="entry name" value="Znf_C3HC4_RING-type"/>
</dbReference>